<dbReference type="InterPro" id="IPR002559">
    <property type="entry name" value="Transposase_11"/>
</dbReference>
<accession>A0A2A5T201</accession>
<proteinExistence type="predicted"/>
<name>A0A2A5T201_9GAMM</name>
<dbReference type="Proteomes" id="UP000219020">
    <property type="component" value="Unassembled WGS sequence"/>
</dbReference>
<dbReference type="Pfam" id="PF01609">
    <property type="entry name" value="DDE_Tnp_1"/>
    <property type="match status" value="1"/>
</dbReference>
<dbReference type="AlphaFoldDB" id="A0A2A5T201"/>
<evidence type="ECO:0000313" key="3">
    <source>
        <dbReference type="Proteomes" id="UP000219020"/>
    </source>
</evidence>
<gene>
    <name evidence="2" type="ORF">BTN49_2250</name>
</gene>
<evidence type="ECO:0000259" key="1">
    <source>
        <dbReference type="Pfam" id="PF01609"/>
    </source>
</evidence>
<dbReference type="GO" id="GO:0006313">
    <property type="term" value="P:DNA transposition"/>
    <property type="evidence" value="ECO:0007669"/>
    <property type="project" value="InterPro"/>
</dbReference>
<dbReference type="GO" id="GO:0004803">
    <property type="term" value="F:transposase activity"/>
    <property type="evidence" value="ECO:0007669"/>
    <property type="project" value="InterPro"/>
</dbReference>
<organism evidence="2 3">
    <name type="scientific">Candidatus Enterovibrio escicola</name>
    <dbReference type="NCBI Taxonomy" id="1927127"/>
    <lineage>
        <taxon>Bacteria</taxon>
        <taxon>Pseudomonadati</taxon>
        <taxon>Pseudomonadota</taxon>
        <taxon>Gammaproteobacteria</taxon>
        <taxon>Vibrionales</taxon>
        <taxon>Vibrionaceae</taxon>
        <taxon>Enterovibrio</taxon>
    </lineage>
</organism>
<dbReference type="GO" id="GO:0003677">
    <property type="term" value="F:DNA binding"/>
    <property type="evidence" value="ECO:0007669"/>
    <property type="project" value="InterPro"/>
</dbReference>
<feature type="domain" description="Transposase IS4-like" evidence="1">
    <location>
        <begin position="9"/>
        <end position="77"/>
    </location>
</feature>
<sequence length="79" mass="9131">MPNRGAVAHVVIDATALKVYDKGEWKPCKYGKEKWRIWRKLHLAVDVFPHEVIFAESSLVSVGDNEVLPIFFNPLRRKI</sequence>
<keyword evidence="3" id="KW-1185">Reference proteome</keyword>
<reference evidence="3" key="1">
    <citation type="submission" date="2017-04" db="EMBL/GenBank/DDBJ databases">
        <title>Genome evolution of the luminous symbionts of deep sea anglerfish.</title>
        <authorList>
            <person name="Hendry T.A."/>
        </authorList>
    </citation>
    <scope>NUCLEOTIDE SEQUENCE [LARGE SCALE GENOMIC DNA]</scope>
</reference>
<dbReference type="EMBL" id="NBYY01000025">
    <property type="protein sequence ID" value="PCS22182.1"/>
    <property type="molecule type" value="Genomic_DNA"/>
</dbReference>
<comment type="caution">
    <text evidence="2">The sequence shown here is derived from an EMBL/GenBank/DDBJ whole genome shotgun (WGS) entry which is preliminary data.</text>
</comment>
<evidence type="ECO:0000313" key="2">
    <source>
        <dbReference type="EMBL" id="PCS22182.1"/>
    </source>
</evidence>
<protein>
    <submittedName>
        <fullName evidence="2">Mobile element protein</fullName>
    </submittedName>
</protein>